<evidence type="ECO:0000259" key="1">
    <source>
        <dbReference type="Pfam" id="PF02627"/>
    </source>
</evidence>
<evidence type="ECO:0000313" key="2">
    <source>
        <dbReference type="EMBL" id="ACB76413.1"/>
    </source>
</evidence>
<dbReference type="InterPro" id="IPR004675">
    <property type="entry name" value="AhpD_core"/>
</dbReference>
<dbReference type="PANTHER" id="PTHR34846">
    <property type="entry name" value="4-CARBOXYMUCONOLACTONE DECARBOXYLASE FAMILY PROTEIN (AFU_ORTHOLOGUE AFUA_6G11590)"/>
    <property type="match status" value="1"/>
</dbReference>
<dbReference type="SUPFAM" id="SSF69118">
    <property type="entry name" value="AhpD-like"/>
    <property type="match status" value="1"/>
</dbReference>
<dbReference type="AlphaFoldDB" id="B1ZZL0"/>
<dbReference type="PANTHER" id="PTHR34846:SF10">
    <property type="entry name" value="CYTOPLASMIC PROTEIN"/>
    <property type="match status" value="1"/>
</dbReference>
<dbReference type="Pfam" id="PF02627">
    <property type="entry name" value="CMD"/>
    <property type="match status" value="1"/>
</dbReference>
<dbReference type="eggNOG" id="COG2128">
    <property type="taxonomic scope" value="Bacteria"/>
</dbReference>
<dbReference type="GO" id="GO:0051920">
    <property type="term" value="F:peroxiredoxin activity"/>
    <property type="evidence" value="ECO:0007669"/>
    <property type="project" value="InterPro"/>
</dbReference>
<dbReference type="NCBIfam" id="TIGR00778">
    <property type="entry name" value="ahpD_dom"/>
    <property type="match status" value="1"/>
</dbReference>
<reference evidence="2 3" key="1">
    <citation type="journal article" date="2011" name="J. Bacteriol.">
        <title>Genome sequence of the verrucomicrobium Opitutus terrae PB90-1, an abundant inhabitant of rice paddy soil ecosystems.</title>
        <authorList>
            <person name="van Passel M.W."/>
            <person name="Kant R."/>
            <person name="Palva A."/>
            <person name="Copeland A."/>
            <person name="Lucas S."/>
            <person name="Lapidus A."/>
            <person name="Glavina del Rio T."/>
            <person name="Pitluck S."/>
            <person name="Goltsman E."/>
            <person name="Clum A."/>
            <person name="Sun H."/>
            <person name="Schmutz J."/>
            <person name="Larimer F.W."/>
            <person name="Land M.L."/>
            <person name="Hauser L."/>
            <person name="Kyrpides N."/>
            <person name="Mikhailova N."/>
            <person name="Richardson P.P."/>
            <person name="Janssen P.H."/>
            <person name="de Vos W.M."/>
            <person name="Smidt H."/>
        </authorList>
    </citation>
    <scope>NUCLEOTIDE SEQUENCE [LARGE SCALE GENOMIC DNA]</scope>
    <source>
        <strain evidence="3">DSM 11246 / JCM 15787 / PB90-1</strain>
    </source>
</reference>
<protein>
    <submittedName>
        <fullName evidence="2">Alkylhydroperoxidase like protein, AhpD family</fullName>
    </submittedName>
</protein>
<keyword evidence="2" id="KW-0575">Peroxidase</keyword>
<accession>B1ZZL0</accession>
<dbReference type="InterPro" id="IPR003779">
    <property type="entry name" value="CMD-like"/>
</dbReference>
<evidence type="ECO:0000313" key="3">
    <source>
        <dbReference type="Proteomes" id="UP000007013"/>
    </source>
</evidence>
<dbReference type="EMBL" id="CP001032">
    <property type="protein sequence ID" value="ACB76413.1"/>
    <property type="molecule type" value="Genomic_DNA"/>
</dbReference>
<dbReference type="STRING" id="452637.Oter_3133"/>
<organism evidence="2 3">
    <name type="scientific">Opitutus terrae (strain DSM 11246 / JCM 15787 / PB90-1)</name>
    <dbReference type="NCBI Taxonomy" id="452637"/>
    <lineage>
        <taxon>Bacteria</taxon>
        <taxon>Pseudomonadati</taxon>
        <taxon>Verrucomicrobiota</taxon>
        <taxon>Opitutia</taxon>
        <taxon>Opitutales</taxon>
        <taxon>Opitutaceae</taxon>
        <taxon>Opitutus</taxon>
    </lineage>
</organism>
<sequence length="158" mass="17612">MITTSLETRNTEPRLNYAKAAPGTLQSMLLLQQAVDQSGLEASLLRLIEMRVSQINGCAFCLDMHFREAKAAGESDERLYLLDAWHEVDLYTPRERAALRWAEVLTRLSAAAPDDDDFAAARDQFSEAELSHLTLAIVVINGWNRFNVGFRTPPGFAG</sequence>
<dbReference type="OrthoDB" id="9801997at2"/>
<feature type="domain" description="Carboxymuconolactone decarboxylase-like" evidence="1">
    <location>
        <begin position="30"/>
        <end position="103"/>
    </location>
</feature>
<dbReference type="Proteomes" id="UP000007013">
    <property type="component" value="Chromosome"/>
</dbReference>
<proteinExistence type="predicted"/>
<dbReference type="Gene3D" id="1.20.1290.10">
    <property type="entry name" value="AhpD-like"/>
    <property type="match status" value="1"/>
</dbReference>
<dbReference type="HOGENOM" id="CLU_082760_6_0_0"/>
<keyword evidence="2" id="KW-0560">Oxidoreductase</keyword>
<dbReference type="InterPro" id="IPR029032">
    <property type="entry name" value="AhpD-like"/>
</dbReference>
<gene>
    <name evidence="2" type="ordered locus">Oter_3133</name>
</gene>
<dbReference type="KEGG" id="ote:Oter_3133"/>
<keyword evidence="3" id="KW-1185">Reference proteome</keyword>
<name>B1ZZL0_OPITP</name>
<dbReference type="RefSeq" id="WP_012375942.1">
    <property type="nucleotide sequence ID" value="NC_010571.1"/>
</dbReference>